<feature type="region of interest" description="Disordered" evidence="6">
    <location>
        <begin position="1"/>
        <end position="27"/>
    </location>
</feature>
<evidence type="ECO:0000256" key="2">
    <source>
        <dbReference type="ARBA" id="ARBA00004604"/>
    </source>
</evidence>
<dbReference type="InterPro" id="IPR019002">
    <property type="entry name" value="Ribosome_biogenesis_Nop16"/>
</dbReference>
<evidence type="ECO:0000313" key="7">
    <source>
        <dbReference type="EMBL" id="OMJ13800.1"/>
    </source>
</evidence>
<feature type="compositionally biased region" description="Basic residues" evidence="6">
    <location>
        <begin position="1"/>
        <end position="10"/>
    </location>
</feature>
<proteinExistence type="inferred from homology"/>
<dbReference type="EMBL" id="LSSM01004921">
    <property type="protein sequence ID" value="OMJ13800.1"/>
    <property type="molecule type" value="Genomic_DNA"/>
</dbReference>
<dbReference type="GO" id="GO:0005730">
    <property type="term" value="C:nucleolus"/>
    <property type="evidence" value="ECO:0007669"/>
    <property type="project" value="UniProtKB-SubCell"/>
</dbReference>
<comment type="subcellular location">
    <subcellularLocation>
        <location evidence="2">Nucleus</location>
        <location evidence="2">Nucleolus</location>
    </subcellularLocation>
</comment>
<comment type="caution">
    <text evidence="7">The sequence shown here is derived from an EMBL/GenBank/DDBJ whole genome shotgun (WGS) entry which is preliminary data.</text>
</comment>
<dbReference type="PANTHER" id="PTHR13243">
    <property type="entry name" value="HSPC111 PROTEIN-RELATED"/>
    <property type="match status" value="1"/>
</dbReference>
<dbReference type="Pfam" id="PF09420">
    <property type="entry name" value="Nop16"/>
    <property type="match status" value="1"/>
</dbReference>
<dbReference type="AlphaFoldDB" id="A0A1R1XGQ2"/>
<feature type="region of interest" description="Disordered" evidence="6">
    <location>
        <begin position="67"/>
        <end position="100"/>
    </location>
</feature>
<evidence type="ECO:0000256" key="5">
    <source>
        <dbReference type="ARBA" id="ARBA00023242"/>
    </source>
</evidence>
<gene>
    <name evidence="7" type="ORF">AYI69_g8846</name>
</gene>
<dbReference type="GO" id="GO:0042273">
    <property type="term" value="P:ribosomal large subunit biogenesis"/>
    <property type="evidence" value="ECO:0007669"/>
    <property type="project" value="TreeGrafter"/>
</dbReference>
<protein>
    <recommendedName>
        <fullName evidence="4">Nucleolar protein 16</fullName>
    </recommendedName>
</protein>
<evidence type="ECO:0000256" key="1">
    <source>
        <dbReference type="ARBA" id="ARBA00002889"/>
    </source>
</evidence>
<sequence>MANPRQRRLKKDPNLRATRKTKNSKKKVVFKGHHLIKDEWNKKLSVRENYRKLGLVSKLNGVSGGTSTKFWTEAPSYNQESSIEADNNDESDFDDINMLLGSGSTKKEKYKYSTQDIDNMKKEELESIIPKGYGLIKRSEDGKIENIVIPGDNSNDDEEAEPKSVAPKTAAAQKLEEFSKNAKKREVWCPDGHVSFAQQLINKHGLDYEAMFWDSELNVQQQTANQLKRKVQQFLKSMK</sequence>
<evidence type="ECO:0000256" key="3">
    <source>
        <dbReference type="ARBA" id="ARBA00008479"/>
    </source>
</evidence>
<evidence type="ECO:0000313" key="8">
    <source>
        <dbReference type="Proteomes" id="UP000187429"/>
    </source>
</evidence>
<feature type="compositionally biased region" description="Basic residues" evidence="6">
    <location>
        <begin position="17"/>
        <end position="27"/>
    </location>
</feature>
<name>A0A1R1XGQ2_9FUNG</name>
<dbReference type="OrthoDB" id="285729at2759"/>
<dbReference type="Proteomes" id="UP000187429">
    <property type="component" value="Unassembled WGS sequence"/>
</dbReference>
<comment type="similarity">
    <text evidence="3">Belongs to the NOP16 family.</text>
</comment>
<organism evidence="7 8">
    <name type="scientific">Smittium culicis</name>
    <dbReference type="NCBI Taxonomy" id="133412"/>
    <lineage>
        <taxon>Eukaryota</taxon>
        <taxon>Fungi</taxon>
        <taxon>Fungi incertae sedis</taxon>
        <taxon>Zoopagomycota</taxon>
        <taxon>Kickxellomycotina</taxon>
        <taxon>Harpellomycetes</taxon>
        <taxon>Harpellales</taxon>
        <taxon>Legeriomycetaceae</taxon>
        <taxon>Smittium</taxon>
    </lineage>
</organism>
<keyword evidence="8" id="KW-1185">Reference proteome</keyword>
<dbReference type="PANTHER" id="PTHR13243:SF1">
    <property type="entry name" value="NUCLEOLAR PROTEIN 16"/>
    <property type="match status" value="1"/>
</dbReference>
<accession>A0A1R1XGQ2</accession>
<reference evidence="8" key="1">
    <citation type="submission" date="2017-01" db="EMBL/GenBank/DDBJ databases">
        <authorList>
            <person name="Wang Y."/>
            <person name="White M."/>
            <person name="Kvist S."/>
            <person name="Moncalvo J.-M."/>
        </authorList>
    </citation>
    <scope>NUCLEOTIDE SEQUENCE [LARGE SCALE GENOMIC DNA]</scope>
    <source>
        <strain evidence="8">ID-206-W2</strain>
    </source>
</reference>
<keyword evidence="5" id="KW-0539">Nucleus</keyword>
<evidence type="ECO:0000256" key="4">
    <source>
        <dbReference type="ARBA" id="ARBA00015522"/>
    </source>
</evidence>
<evidence type="ECO:0000256" key="6">
    <source>
        <dbReference type="SAM" id="MobiDB-lite"/>
    </source>
</evidence>
<feature type="compositionally biased region" description="Acidic residues" evidence="6">
    <location>
        <begin position="86"/>
        <end position="95"/>
    </location>
</feature>
<comment type="function">
    <text evidence="1">Involved in the biogenesis of the 60S ribosomal subunit.</text>
</comment>
<feature type="compositionally biased region" description="Polar residues" evidence="6">
    <location>
        <begin position="67"/>
        <end position="85"/>
    </location>
</feature>